<evidence type="ECO:0000259" key="10">
    <source>
        <dbReference type="Pfam" id="PF02911"/>
    </source>
</evidence>
<dbReference type="InterPro" id="IPR005793">
    <property type="entry name" value="Formyl_trans_C"/>
</dbReference>
<name>D7CLQ5_SYNLT</name>
<accession>D7CLQ5</accession>
<evidence type="ECO:0000259" key="9">
    <source>
        <dbReference type="Pfam" id="PF00551"/>
    </source>
</evidence>
<feature type="domain" description="Formyl transferase C-terminal" evidence="10">
    <location>
        <begin position="204"/>
        <end position="302"/>
    </location>
</feature>
<evidence type="ECO:0000256" key="2">
    <source>
        <dbReference type="ARBA" id="ARBA00010699"/>
    </source>
</evidence>
<dbReference type="InterPro" id="IPR037022">
    <property type="entry name" value="Formyl_trans_C_sf"/>
</dbReference>
<dbReference type="EMBL" id="CP002048">
    <property type="protein sequence ID" value="ADI01640.1"/>
    <property type="molecule type" value="Genomic_DNA"/>
</dbReference>
<comment type="function">
    <text evidence="1 8">Attaches a formyl group to the free amino group of methionyl-tRNA(fMet). The formyl group appears to play a dual role in the initiator identity of N-formylmethionyl-tRNA by promoting its recognition by IF2 and preventing the misappropriation of this tRNA by the elongation apparatus.</text>
</comment>
<keyword evidence="12" id="KW-1185">Reference proteome</keyword>
<dbReference type="PANTHER" id="PTHR11138">
    <property type="entry name" value="METHIONYL-TRNA FORMYLTRANSFERASE"/>
    <property type="match status" value="1"/>
</dbReference>
<comment type="catalytic activity">
    <reaction evidence="7 8">
        <text>L-methionyl-tRNA(fMet) + (6R)-10-formyltetrahydrofolate = N-formyl-L-methionyl-tRNA(fMet) + (6S)-5,6,7,8-tetrahydrofolate + H(+)</text>
        <dbReference type="Rhea" id="RHEA:24380"/>
        <dbReference type="Rhea" id="RHEA-COMP:9952"/>
        <dbReference type="Rhea" id="RHEA-COMP:9953"/>
        <dbReference type="ChEBI" id="CHEBI:15378"/>
        <dbReference type="ChEBI" id="CHEBI:57453"/>
        <dbReference type="ChEBI" id="CHEBI:78530"/>
        <dbReference type="ChEBI" id="CHEBI:78844"/>
        <dbReference type="ChEBI" id="CHEBI:195366"/>
        <dbReference type="EC" id="2.1.2.9"/>
    </reaction>
</comment>
<gene>
    <name evidence="8" type="primary">fmt</name>
    <name evidence="11" type="ordered locus">Slip_0860</name>
</gene>
<evidence type="ECO:0000256" key="4">
    <source>
        <dbReference type="ARBA" id="ARBA00016014"/>
    </source>
</evidence>
<keyword evidence="5 8" id="KW-0808">Transferase</keyword>
<dbReference type="HAMAP" id="MF_00182">
    <property type="entry name" value="Formyl_trans"/>
    <property type="match status" value="1"/>
</dbReference>
<dbReference type="Gene3D" id="3.40.50.170">
    <property type="entry name" value="Formyl transferase, N-terminal domain"/>
    <property type="match status" value="1"/>
</dbReference>
<evidence type="ECO:0000313" key="11">
    <source>
        <dbReference type="EMBL" id="ADI01640.1"/>
    </source>
</evidence>
<evidence type="ECO:0000313" key="12">
    <source>
        <dbReference type="Proteomes" id="UP000000378"/>
    </source>
</evidence>
<dbReference type="Gene3D" id="3.10.25.10">
    <property type="entry name" value="Formyl transferase, C-terminal domain"/>
    <property type="match status" value="1"/>
</dbReference>
<dbReference type="GO" id="GO:0005829">
    <property type="term" value="C:cytosol"/>
    <property type="evidence" value="ECO:0007669"/>
    <property type="project" value="TreeGrafter"/>
</dbReference>
<dbReference type="RefSeq" id="WP_013175042.1">
    <property type="nucleotide sequence ID" value="NC_014220.1"/>
</dbReference>
<reference evidence="11 12" key="2">
    <citation type="journal article" date="2010" name="Stand. Genomic Sci.">
        <title>Complete genome sequence of Syntrophothermus lipocalidus type strain (TGB-C1).</title>
        <authorList>
            <person name="Djao O.D."/>
            <person name="Zhang X."/>
            <person name="Lucas S."/>
            <person name="Lapidus A."/>
            <person name="Del Rio T.G."/>
            <person name="Nolan M."/>
            <person name="Tice H."/>
            <person name="Cheng J.F."/>
            <person name="Han C."/>
            <person name="Tapia R."/>
            <person name="Goodwin L."/>
            <person name="Pitluck S."/>
            <person name="Liolios K."/>
            <person name="Ivanova N."/>
            <person name="Mavromatis K."/>
            <person name="Mikhailova N."/>
            <person name="Ovchinnikova G."/>
            <person name="Pati A."/>
            <person name="Brambilla E."/>
            <person name="Chen A."/>
            <person name="Palaniappan K."/>
            <person name="Land M."/>
            <person name="Hauser L."/>
            <person name="Chang Y.J."/>
            <person name="Jeffries C.D."/>
            <person name="Rohde M."/>
            <person name="Sikorski J."/>
            <person name="Spring S."/>
            <person name="Goker M."/>
            <person name="Detter J.C."/>
            <person name="Woyke T."/>
            <person name="Bristow J."/>
            <person name="Eisen J.A."/>
            <person name="Markowitz V."/>
            <person name="Hugenholtz P."/>
            <person name="Kyrpides N.C."/>
            <person name="Klenk H.P."/>
        </authorList>
    </citation>
    <scope>NUCLEOTIDE SEQUENCE [LARGE SCALE GENOMIC DNA]</scope>
    <source>
        <strain evidence="12">DSM 12680 / TGB-C1</strain>
    </source>
</reference>
<evidence type="ECO:0000256" key="1">
    <source>
        <dbReference type="ARBA" id="ARBA00002606"/>
    </source>
</evidence>
<sequence>MRIVFMGTAEFAVPSLYRLIMAGHDVALVVTQPDRPRGRGKRVASSPVKLLAEEFGVRLFQPERIKDEESIKTIKSCDPDLIVVVAYGQILPSKLLYHPPFGCVNLHGSLLPRYRGAAPIQRAIMAGERVVGVTTMYMNESMDGGDIILQKSVEISDDATFGEVYQELSEIGGDLLLETVDQIGWGTAPRIPQDDSRATYAPVIRAEDEVIDWRREAREISNQIRALNPQPGASTTLDGVRLKFFRSRVLEDEADALPGQVVQVIDEEGFIVQTGKGQLVILEVQREGKKRLPASEFIKGYRVTPGLILGCTRQG</sequence>
<dbReference type="Proteomes" id="UP000000378">
    <property type="component" value="Chromosome"/>
</dbReference>
<dbReference type="InterPro" id="IPR044135">
    <property type="entry name" value="Met-tRNA-FMT_C"/>
</dbReference>
<dbReference type="InterPro" id="IPR041711">
    <property type="entry name" value="Met-tRNA-FMT_N"/>
</dbReference>
<evidence type="ECO:0000256" key="8">
    <source>
        <dbReference type="HAMAP-Rule" id="MF_00182"/>
    </source>
</evidence>
<evidence type="ECO:0000256" key="3">
    <source>
        <dbReference type="ARBA" id="ARBA00012261"/>
    </source>
</evidence>
<protein>
    <recommendedName>
        <fullName evidence="4 8">Methionyl-tRNA formyltransferase</fullName>
        <ecNumber evidence="3 8">2.1.2.9</ecNumber>
    </recommendedName>
</protein>
<dbReference type="InterPro" id="IPR002376">
    <property type="entry name" value="Formyl_transf_N"/>
</dbReference>
<feature type="domain" description="Formyl transferase N-terminal" evidence="9">
    <location>
        <begin position="1"/>
        <end position="179"/>
    </location>
</feature>
<comment type="similarity">
    <text evidence="2 8">Belongs to the Fmt family.</text>
</comment>
<dbReference type="PANTHER" id="PTHR11138:SF5">
    <property type="entry name" value="METHIONYL-TRNA FORMYLTRANSFERASE, MITOCHONDRIAL"/>
    <property type="match status" value="1"/>
</dbReference>
<keyword evidence="6 8" id="KW-0648">Protein biosynthesis</keyword>
<reference evidence="12" key="1">
    <citation type="journal article" date="2010" name="Stand. Genomic Sci.">
        <title>Complete genome sequence of Syntrophothermus lipocalidus type strain (TGB-C1T).</title>
        <authorList>
            <consortium name="US DOE Joint Genome Institute (JGI-PGF)"/>
            <person name="Djao O."/>
            <person name="Zhang X."/>
            <person name="Lucas S."/>
            <person name="Lapidus A."/>
            <person name="Glavina Del Rio T."/>
            <person name="Nolan M."/>
            <person name="Tice H."/>
            <person name="Cheng J."/>
            <person name="Han C."/>
            <person name="Tapia R."/>
            <person name="Goodwin L."/>
            <person name="Pitluck S."/>
            <person name="Liolios K."/>
            <person name="Ivanova N."/>
            <person name="Mavromatis K."/>
            <person name="Mikhailova N."/>
            <person name="Ovchinnikova G."/>
            <person name="Pati A."/>
            <person name="Brambilla E."/>
            <person name="Chen A."/>
            <person name="Palaniappan K."/>
            <person name="Land M."/>
            <person name="Hauser L."/>
            <person name="Chang Y."/>
            <person name="Jeffries C."/>
            <person name="Rohde M."/>
            <person name="Sikorski J."/>
            <person name="Spring S."/>
            <person name="Goker M."/>
            <person name="Detter J."/>
            <person name="Woyke T."/>
            <person name="Bristow J."/>
            <person name="Eisen J."/>
            <person name="Markowitz V."/>
            <person name="Hugenholtz P."/>
            <person name="Kyrpides N."/>
            <person name="Klenk H."/>
        </authorList>
    </citation>
    <scope>NUCLEOTIDE SEQUENCE [LARGE SCALE GENOMIC DNA]</scope>
    <source>
        <strain evidence="12">DSM 12680 / TGB-C1</strain>
    </source>
</reference>
<dbReference type="PROSITE" id="PS00373">
    <property type="entry name" value="GART"/>
    <property type="match status" value="1"/>
</dbReference>
<dbReference type="KEGG" id="slp:Slip_0860"/>
<dbReference type="InterPro" id="IPR011034">
    <property type="entry name" value="Formyl_transferase-like_C_sf"/>
</dbReference>
<dbReference type="Pfam" id="PF00551">
    <property type="entry name" value="Formyl_trans_N"/>
    <property type="match status" value="1"/>
</dbReference>
<dbReference type="CDD" id="cd08646">
    <property type="entry name" value="FMT_core_Met-tRNA-FMT_N"/>
    <property type="match status" value="1"/>
</dbReference>
<dbReference type="AlphaFoldDB" id="D7CLQ5"/>
<dbReference type="STRING" id="643648.Slip_0860"/>
<dbReference type="GO" id="GO:0004479">
    <property type="term" value="F:methionyl-tRNA formyltransferase activity"/>
    <property type="evidence" value="ECO:0007669"/>
    <property type="project" value="UniProtKB-UniRule"/>
</dbReference>
<dbReference type="InterPro" id="IPR036477">
    <property type="entry name" value="Formyl_transf_N_sf"/>
</dbReference>
<proteinExistence type="inferred from homology"/>
<evidence type="ECO:0000256" key="6">
    <source>
        <dbReference type="ARBA" id="ARBA00022917"/>
    </source>
</evidence>
<dbReference type="SUPFAM" id="SSF50486">
    <property type="entry name" value="FMT C-terminal domain-like"/>
    <property type="match status" value="1"/>
</dbReference>
<evidence type="ECO:0000256" key="7">
    <source>
        <dbReference type="ARBA" id="ARBA00048558"/>
    </source>
</evidence>
<dbReference type="HOGENOM" id="CLU_033347_1_1_9"/>
<dbReference type="InterPro" id="IPR005794">
    <property type="entry name" value="Fmt"/>
</dbReference>
<dbReference type="InterPro" id="IPR001555">
    <property type="entry name" value="GART_AS"/>
</dbReference>
<dbReference type="OrthoDB" id="9802815at2"/>
<dbReference type="eggNOG" id="COG0223">
    <property type="taxonomic scope" value="Bacteria"/>
</dbReference>
<dbReference type="SUPFAM" id="SSF53328">
    <property type="entry name" value="Formyltransferase"/>
    <property type="match status" value="1"/>
</dbReference>
<dbReference type="EC" id="2.1.2.9" evidence="3 8"/>
<dbReference type="NCBIfam" id="TIGR00460">
    <property type="entry name" value="fmt"/>
    <property type="match status" value="1"/>
</dbReference>
<dbReference type="Pfam" id="PF02911">
    <property type="entry name" value="Formyl_trans_C"/>
    <property type="match status" value="1"/>
</dbReference>
<feature type="binding site" evidence="8">
    <location>
        <begin position="109"/>
        <end position="112"/>
    </location>
    <ligand>
        <name>(6S)-5,6,7,8-tetrahydrofolate</name>
        <dbReference type="ChEBI" id="CHEBI:57453"/>
    </ligand>
</feature>
<evidence type="ECO:0000256" key="5">
    <source>
        <dbReference type="ARBA" id="ARBA00022679"/>
    </source>
</evidence>
<organism evidence="11 12">
    <name type="scientific">Syntrophothermus lipocalidus (strain DSM 12680 / TGB-C1)</name>
    <dbReference type="NCBI Taxonomy" id="643648"/>
    <lineage>
        <taxon>Bacteria</taxon>
        <taxon>Bacillati</taxon>
        <taxon>Bacillota</taxon>
        <taxon>Clostridia</taxon>
        <taxon>Eubacteriales</taxon>
        <taxon>Syntrophomonadaceae</taxon>
        <taxon>Syntrophothermus</taxon>
    </lineage>
</organism>
<dbReference type="CDD" id="cd08704">
    <property type="entry name" value="Met_tRNA_FMT_C"/>
    <property type="match status" value="1"/>
</dbReference>